<keyword evidence="2" id="KW-1003">Cell membrane</keyword>
<evidence type="ECO:0000313" key="8">
    <source>
        <dbReference type="Proteomes" id="UP000238375"/>
    </source>
</evidence>
<dbReference type="PANTHER" id="PTHR30250:SF11">
    <property type="entry name" value="O-ANTIGEN TRANSPORTER-RELATED"/>
    <property type="match status" value="1"/>
</dbReference>
<feature type="transmembrane region" description="Helical" evidence="6">
    <location>
        <begin position="20"/>
        <end position="39"/>
    </location>
</feature>
<name>A0A2T0S6M1_9BACT</name>
<sequence>MTLQSLQTAGRQLIRTNAFVSLLGNGLSALLGLATLALLARLCPRDELGKWLLFLTIYALTDTLRSGLILNALIRNLAAEQDPQQIRRWSGAAWQLSVGLLAGLSGLLLVGAAIGHWLGYGQDWPLLAGWITLLGLVSLPVNLSGWLLQARARFKAMQVVRISVQVLFLIGIGLGYWLHRLDSTYLFAAYTLAHVLIGGLVIVNDWAQLGAGRSGTAHERQALLGFGRYSMGTLLVSNLLRSSDRLLIGSLIGPEAVVVYTLPQRLIELIEMPIRSIVITDMPLLAKQHGQRPVAAWAAYFNQQAGRLWLLVLPLAVGGILAAGPLVQLLGGGNYDDSAAILRCFMLYALFLPLERYSGIGLDIVDKPNQNLLKVSCMLVVNLLGDLLAILLFKSVLGVAVASVATFLAGLLLGFRLLQAHAPVSVKKAIVAGVKQVRDLSKKMQHAGIH</sequence>
<keyword evidence="5 6" id="KW-0472">Membrane</keyword>
<dbReference type="InterPro" id="IPR050833">
    <property type="entry name" value="Poly_Biosynth_Transport"/>
</dbReference>
<feature type="transmembrane region" description="Helical" evidence="6">
    <location>
        <begin position="159"/>
        <end position="178"/>
    </location>
</feature>
<accession>A0A2T0S6M1</accession>
<feature type="transmembrane region" description="Helical" evidence="6">
    <location>
        <begin position="399"/>
        <end position="418"/>
    </location>
</feature>
<organism evidence="7 8">
    <name type="scientific">Spirosoma oryzae</name>
    <dbReference type="NCBI Taxonomy" id="1469603"/>
    <lineage>
        <taxon>Bacteria</taxon>
        <taxon>Pseudomonadati</taxon>
        <taxon>Bacteroidota</taxon>
        <taxon>Cytophagia</taxon>
        <taxon>Cytophagales</taxon>
        <taxon>Cytophagaceae</taxon>
        <taxon>Spirosoma</taxon>
    </lineage>
</organism>
<feature type="transmembrane region" description="Helical" evidence="6">
    <location>
        <begin position="51"/>
        <end position="74"/>
    </location>
</feature>
<dbReference type="Pfam" id="PF01943">
    <property type="entry name" value="Polysacc_synt"/>
    <property type="match status" value="1"/>
</dbReference>
<feature type="transmembrane region" description="Helical" evidence="6">
    <location>
        <begin position="308"/>
        <end position="328"/>
    </location>
</feature>
<feature type="transmembrane region" description="Helical" evidence="6">
    <location>
        <begin position="184"/>
        <end position="203"/>
    </location>
</feature>
<dbReference type="InterPro" id="IPR002797">
    <property type="entry name" value="Polysacc_synth"/>
</dbReference>
<feature type="transmembrane region" description="Helical" evidence="6">
    <location>
        <begin position="124"/>
        <end position="147"/>
    </location>
</feature>
<comment type="caution">
    <text evidence="7">The sequence shown here is derived from an EMBL/GenBank/DDBJ whole genome shotgun (WGS) entry which is preliminary data.</text>
</comment>
<gene>
    <name evidence="7" type="ORF">CLV58_1279</name>
</gene>
<keyword evidence="8" id="KW-1185">Reference proteome</keyword>
<feature type="transmembrane region" description="Helical" evidence="6">
    <location>
        <begin position="94"/>
        <end position="118"/>
    </location>
</feature>
<keyword evidence="3 6" id="KW-0812">Transmembrane</keyword>
<evidence type="ECO:0000256" key="2">
    <source>
        <dbReference type="ARBA" id="ARBA00022475"/>
    </source>
</evidence>
<evidence type="ECO:0000256" key="3">
    <source>
        <dbReference type="ARBA" id="ARBA00022692"/>
    </source>
</evidence>
<reference evidence="7 8" key="1">
    <citation type="submission" date="2018-03" db="EMBL/GenBank/DDBJ databases">
        <title>Genomic Encyclopedia of Archaeal and Bacterial Type Strains, Phase II (KMG-II): from individual species to whole genera.</title>
        <authorList>
            <person name="Goeker M."/>
        </authorList>
    </citation>
    <scope>NUCLEOTIDE SEQUENCE [LARGE SCALE GENOMIC DNA]</scope>
    <source>
        <strain evidence="7 8">DSM 28354</strain>
    </source>
</reference>
<evidence type="ECO:0000256" key="1">
    <source>
        <dbReference type="ARBA" id="ARBA00004651"/>
    </source>
</evidence>
<evidence type="ECO:0000256" key="6">
    <source>
        <dbReference type="SAM" id="Phobius"/>
    </source>
</evidence>
<evidence type="ECO:0000256" key="4">
    <source>
        <dbReference type="ARBA" id="ARBA00022989"/>
    </source>
</evidence>
<dbReference type="RefSeq" id="WP_106140179.1">
    <property type="nucleotide sequence ID" value="NZ_PVTE01000027.1"/>
</dbReference>
<dbReference type="Proteomes" id="UP000238375">
    <property type="component" value="Unassembled WGS sequence"/>
</dbReference>
<dbReference type="GO" id="GO:0005886">
    <property type="term" value="C:plasma membrane"/>
    <property type="evidence" value="ECO:0007669"/>
    <property type="project" value="UniProtKB-SubCell"/>
</dbReference>
<dbReference type="PANTHER" id="PTHR30250">
    <property type="entry name" value="PST FAMILY PREDICTED COLANIC ACID TRANSPORTER"/>
    <property type="match status" value="1"/>
</dbReference>
<evidence type="ECO:0000256" key="5">
    <source>
        <dbReference type="ARBA" id="ARBA00023136"/>
    </source>
</evidence>
<keyword evidence="4 6" id="KW-1133">Transmembrane helix</keyword>
<evidence type="ECO:0000313" key="7">
    <source>
        <dbReference type="EMBL" id="PRY29070.1"/>
    </source>
</evidence>
<dbReference type="OrthoDB" id="629958at2"/>
<dbReference type="EMBL" id="PVTE01000027">
    <property type="protein sequence ID" value="PRY29070.1"/>
    <property type="molecule type" value="Genomic_DNA"/>
</dbReference>
<dbReference type="AlphaFoldDB" id="A0A2T0S6M1"/>
<proteinExistence type="predicted"/>
<comment type="subcellular location">
    <subcellularLocation>
        <location evidence="1">Cell membrane</location>
        <topology evidence="1">Multi-pass membrane protein</topology>
    </subcellularLocation>
</comment>
<protein>
    <submittedName>
        <fullName evidence="7">O-antigen/teichoic acid export membrane protein</fullName>
    </submittedName>
</protein>